<name>A0A8J4RYP2_9ROSI</name>
<dbReference type="Proteomes" id="UP000737018">
    <property type="component" value="Unassembled WGS sequence"/>
</dbReference>
<reference evidence="1" key="1">
    <citation type="submission" date="2020-03" db="EMBL/GenBank/DDBJ databases">
        <title>Castanea mollissima Vanexum genome sequencing.</title>
        <authorList>
            <person name="Staton M."/>
        </authorList>
    </citation>
    <scope>NUCLEOTIDE SEQUENCE</scope>
    <source>
        <tissue evidence="1">Leaf</tissue>
    </source>
</reference>
<gene>
    <name evidence="1" type="ORF">CMV_001000</name>
</gene>
<evidence type="ECO:0000313" key="2">
    <source>
        <dbReference type="Proteomes" id="UP000737018"/>
    </source>
</evidence>
<protein>
    <submittedName>
        <fullName evidence="1">Uncharacterized protein</fullName>
    </submittedName>
</protein>
<dbReference type="AlphaFoldDB" id="A0A8J4RYP2"/>
<sequence length="85" mass="9826">MVFLGPLYQTVGLINNGTVTSDVTRVGVVLSRRSMTKWTWCLELKRSYILTTTSNNLLNSLNPTSMIFHEFWLPQTMILRFQGTW</sequence>
<organism evidence="1 2">
    <name type="scientific">Castanea mollissima</name>
    <name type="common">Chinese chestnut</name>
    <dbReference type="NCBI Taxonomy" id="60419"/>
    <lineage>
        <taxon>Eukaryota</taxon>
        <taxon>Viridiplantae</taxon>
        <taxon>Streptophyta</taxon>
        <taxon>Embryophyta</taxon>
        <taxon>Tracheophyta</taxon>
        <taxon>Spermatophyta</taxon>
        <taxon>Magnoliopsida</taxon>
        <taxon>eudicotyledons</taxon>
        <taxon>Gunneridae</taxon>
        <taxon>Pentapetalae</taxon>
        <taxon>rosids</taxon>
        <taxon>fabids</taxon>
        <taxon>Fagales</taxon>
        <taxon>Fagaceae</taxon>
        <taxon>Castanea</taxon>
    </lineage>
</organism>
<evidence type="ECO:0000313" key="1">
    <source>
        <dbReference type="EMBL" id="KAF3975744.1"/>
    </source>
</evidence>
<dbReference type="EMBL" id="JRKL02000057">
    <property type="protein sequence ID" value="KAF3975744.1"/>
    <property type="molecule type" value="Genomic_DNA"/>
</dbReference>
<proteinExistence type="predicted"/>
<accession>A0A8J4RYP2</accession>
<keyword evidence="2" id="KW-1185">Reference proteome</keyword>
<comment type="caution">
    <text evidence="1">The sequence shown here is derived from an EMBL/GenBank/DDBJ whole genome shotgun (WGS) entry which is preliminary data.</text>
</comment>